<evidence type="ECO:0000256" key="3">
    <source>
        <dbReference type="ARBA" id="ARBA00023242"/>
    </source>
</evidence>
<dbReference type="PANTHER" id="PTHR19411">
    <property type="entry name" value="PROTEIN BUD31-RELATED"/>
    <property type="match status" value="1"/>
</dbReference>
<dbReference type="InterPro" id="IPR001748">
    <property type="entry name" value="BUD31"/>
</dbReference>
<dbReference type="KEGG" id="clus:A9F13_08g00462"/>
<dbReference type="GO" id="GO:0005681">
    <property type="term" value="C:spliceosomal complex"/>
    <property type="evidence" value="ECO:0007669"/>
    <property type="project" value="TreeGrafter"/>
</dbReference>
<reference evidence="4 5" key="1">
    <citation type="submission" date="2017-04" db="EMBL/GenBank/DDBJ databases">
        <title>Draft genome of the yeast Clavispora lusitaniae type strain CBS 6936.</title>
        <authorList>
            <person name="Durrens P."/>
            <person name="Klopp C."/>
            <person name="Biteau N."/>
            <person name="Fitton-Ouhabi V."/>
            <person name="Dementhon K."/>
            <person name="Accoceberry I."/>
            <person name="Sherman D.J."/>
            <person name="Noel T."/>
        </authorList>
    </citation>
    <scope>NUCLEOTIDE SEQUENCE [LARGE SCALE GENOMIC DNA]</scope>
    <source>
        <strain evidence="4 5">CBS 6936</strain>
    </source>
</reference>
<evidence type="ECO:0000313" key="4">
    <source>
        <dbReference type="EMBL" id="OVF08356.1"/>
    </source>
</evidence>
<dbReference type="PRINTS" id="PR00322">
    <property type="entry name" value="G10"/>
</dbReference>
<dbReference type="Pfam" id="PF01125">
    <property type="entry name" value="BUD31"/>
    <property type="match status" value="1"/>
</dbReference>
<keyword evidence="3" id="KW-0539">Nucleus</keyword>
<sequence>MPKVSNKKTPPEGYDRIEPTLTKLREKLKDAQKASLKTETKNTSLWPIFKLNHQISRYVYMMYYERKLISRELYDYLLRQKYVNADLIAKWKKQGYEKLCCVNCIIVNEKNHETTCICRVPRSELKENRNKDGCVTCGCRGCASTD</sequence>
<dbReference type="GO" id="GO:0000974">
    <property type="term" value="C:Prp19 complex"/>
    <property type="evidence" value="ECO:0007669"/>
    <property type="project" value="EnsemblFungi"/>
</dbReference>
<dbReference type="Proteomes" id="UP000195602">
    <property type="component" value="Unassembled WGS sequence"/>
</dbReference>
<evidence type="ECO:0000256" key="2">
    <source>
        <dbReference type="ARBA" id="ARBA00005287"/>
    </source>
</evidence>
<dbReference type="GO" id="GO:0005686">
    <property type="term" value="C:U2 snRNP"/>
    <property type="evidence" value="ECO:0007669"/>
    <property type="project" value="EnsemblFungi"/>
</dbReference>
<protein>
    <submittedName>
        <fullName evidence="4">U2 snRNP complex subunit</fullName>
    </submittedName>
</protein>
<dbReference type="AlphaFoldDB" id="A0AA91T1Q8"/>
<evidence type="ECO:0000313" key="5">
    <source>
        <dbReference type="Proteomes" id="UP000195602"/>
    </source>
</evidence>
<evidence type="ECO:0000256" key="1">
    <source>
        <dbReference type="ARBA" id="ARBA00004123"/>
    </source>
</evidence>
<comment type="similarity">
    <text evidence="2">Belongs to the BUD31 (G10) family.</text>
</comment>
<dbReference type="GO" id="GO:0000398">
    <property type="term" value="P:mRNA splicing, via spliceosome"/>
    <property type="evidence" value="ECO:0007669"/>
    <property type="project" value="EnsemblFungi"/>
</dbReference>
<name>A0AA91T1Q8_CLALS</name>
<organism evidence="4 5">
    <name type="scientific">Clavispora lusitaniae</name>
    <name type="common">Candida lusitaniae</name>
    <dbReference type="NCBI Taxonomy" id="36911"/>
    <lineage>
        <taxon>Eukaryota</taxon>
        <taxon>Fungi</taxon>
        <taxon>Dikarya</taxon>
        <taxon>Ascomycota</taxon>
        <taxon>Saccharomycotina</taxon>
        <taxon>Pichiomycetes</taxon>
        <taxon>Metschnikowiaceae</taxon>
        <taxon>Clavispora</taxon>
    </lineage>
</organism>
<comment type="subcellular location">
    <subcellularLocation>
        <location evidence="1">Nucleus</location>
    </subcellularLocation>
</comment>
<gene>
    <name evidence="4" type="ORF">A9F13_08g00462</name>
</gene>
<dbReference type="EMBL" id="LYUB02000008">
    <property type="protein sequence ID" value="OVF08356.1"/>
    <property type="molecule type" value="Genomic_DNA"/>
</dbReference>
<dbReference type="PANTHER" id="PTHR19411:SF0">
    <property type="entry name" value="PROTEIN BUD31 HOMOLOG"/>
    <property type="match status" value="1"/>
</dbReference>
<accession>A0AA91T1Q8</accession>
<proteinExistence type="inferred from homology"/>
<dbReference type="OMA" id="FGTSCIC"/>
<comment type="caution">
    <text evidence="4">The sequence shown here is derived from an EMBL/GenBank/DDBJ whole genome shotgun (WGS) entry which is preliminary data.</text>
</comment>